<accession>A0A975EQ64</accession>
<dbReference type="InterPro" id="IPR021955">
    <property type="entry name" value="DUF3572"/>
</dbReference>
<dbReference type="KEGG" id="cact:HZ995_01070"/>
<evidence type="ECO:0000313" key="2">
    <source>
        <dbReference type="Proteomes" id="UP000665026"/>
    </source>
</evidence>
<evidence type="ECO:0000313" key="1">
    <source>
        <dbReference type="EMBL" id="QTN36153.1"/>
    </source>
</evidence>
<name>A0A975EQ64_9RHOB</name>
<protein>
    <submittedName>
        <fullName evidence="1">DUF3572 domain-containing protein</fullName>
    </submittedName>
</protein>
<reference evidence="1" key="1">
    <citation type="submission" date="2020-07" db="EMBL/GenBank/DDBJ databases">
        <title>Genome sequences of bacteria associated with the marine, planktonic diatom Thalassiosira profunda strain ECT2AJA-044.</title>
        <authorList>
            <person name="Gargas C.B."/>
            <person name="Roberts W.R."/>
            <person name="Alverson A.J."/>
        </authorList>
    </citation>
    <scope>NUCLEOTIDE SEQUENCE</scope>
    <source>
        <strain evidence="1">ECT2AJA-044</strain>
    </source>
</reference>
<dbReference type="RefSeq" id="WP_209356856.1">
    <property type="nucleotide sequence ID" value="NZ_CP060010.1"/>
</dbReference>
<dbReference type="Proteomes" id="UP000665026">
    <property type="component" value="Chromosome"/>
</dbReference>
<dbReference type="AlphaFoldDB" id="A0A975EQ64"/>
<sequence length="94" mass="10188">MSFSPEAAETFGLKALGWLASNEELMPVFLGSSGAAVDDLKAQASDPAFLASVLDFIMMDDAWVMAFCDEIGAKYEDPMLARHAMPGSEQVHWT</sequence>
<dbReference type="Pfam" id="PF12096">
    <property type="entry name" value="DUF3572"/>
    <property type="match status" value="1"/>
</dbReference>
<proteinExistence type="predicted"/>
<organism evidence="1 2">
    <name type="scientific">Cognatishimia activa</name>
    <dbReference type="NCBI Taxonomy" id="1715691"/>
    <lineage>
        <taxon>Bacteria</taxon>
        <taxon>Pseudomonadati</taxon>
        <taxon>Pseudomonadota</taxon>
        <taxon>Alphaproteobacteria</taxon>
        <taxon>Rhodobacterales</taxon>
        <taxon>Paracoccaceae</taxon>
        <taxon>Cognatishimia</taxon>
    </lineage>
</organism>
<gene>
    <name evidence="1" type="ORF">HZ995_01070</name>
</gene>
<dbReference type="EMBL" id="CP060010">
    <property type="protein sequence ID" value="QTN36153.1"/>
    <property type="molecule type" value="Genomic_DNA"/>
</dbReference>